<dbReference type="SUPFAM" id="SSF53271">
    <property type="entry name" value="PRTase-like"/>
    <property type="match status" value="1"/>
</dbReference>
<comment type="similarity">
    <text evidence="1">Belongs to the ComF/GntX family.</text>
</comment>
<dbReference type="RefSeq" id="WP_121984875.1">
    <property type="nucleotide sequence ID" value="NZ_CADEAT010000022.1"/>
</dbReference>
<dbReference type="InterPro" id="IPR000836">
    <property type="entry name" value="PRTase_dom"/>
</dbReference>
<organism evidence="4 5">
    <name type="scientific">Brucella pseudintermedia</name>
    <dbReference type="NCBI Taxonomy" id="370111"/>
    <lineage>
        <taxon>Bacteria</taxon>
        <taxon>Pseudomonadati</taxon>
        <taxon>Pseudomonadota</taxon>
        <taxon>Alphaproteobacteria</taxon>
        <taxon>Hyphomicrobiales</taxon>
        <taxon>Brucellaceae</taxon>
        <taxon>Brucella/Ochrobactrum group</taxon>
        <taxon>Brucella</taxon>
    </lineage>
</organism>
<evidence type="ECO:0000259" key="2">
    <source>
        <dbReference type="Pfam" id="PF00156"/>
    </source>
</evidence>
<dbReference type="PANTHER" id="PTHR47505:SF1">
    <property type="entry name" value="DNA UTILIZATION PROTEIN YHGH"/>
    <property type="match status" value="1"/>
</dbReference>
<proteinExistence type="inferred from homology"/>
<accession>A0ABY5UAU7</accession>
<dbReference type="CDD" id="cd06223">
    <property type="entry name" value="PRTases_typeI"/>
    <property type="match status" value="1"/>
</dbReference>
<sequence length="262" mass="29970">MADDDRTHQTFLRSTGEELRRLAGRAVRSSADMLFPPTCIGCRTHVSEPGTLCPKCWPELRFIEKPYCLVLGIPFSHDFGENFMSAEAIADPPPFRRLRSAVLHRGAAQRMAVSLKFHDRTDLAPWMARWMQRAGRELLDECDVILPVPLHRWRFWQRRFNQSAELARALAKLEQKPFAPQGVKRVRRTEQQIGLGIKERKRNVDGAFRVPLEHEIHVRGRRVLLIDDVYTTGATVKAVTRALLRGGARSVDVLTFSRVLPD</sequence>
<dbReference type="InterPro" id="IPR051910">
    <property type="entry name" value="ComF/GntX_DNA_util-trans"/>
</dbReference>
<dbReference type="Pfam" id="PF18912">
    <property type="entry name" value="DZR_2"/>
    <property type="match status" value="1"/>
</dbReference>
<dbReference type="PANTHER" id="PTHR47505">
    <property type="entry name" value="DNA UTILIZATION PROTEIN YHGH"/>
    <property type="match status" value="1"/>
</dbReference>
<gene>
    <name evidence="4" type="ORF">NIK97_07950</name>
</gene>
<evidence type="ECO:0000256" key="1">
    <source>
        <dbReference type="ARBA" id="ARBA00008007"/>
    </source>
</evidence>
<evidence type="ECO:0000259" key="3">
    <source>
        <dbReference type="Pfam" id="PF18912"/>
    </source>
</evidence>
<dbReference type="InterPro" id="IPR044005">
    <property type="entry name" value="DZR_2"/>
</dbReference>
<dbReference type="EMBL" id="CP099967">
    <property type="protein sequence ID" value="UWL59457.1"/>
    <property type="molecule type" value="Genomic_DNA"/>
</dbReference>
<evidence type="ECO:0000313" key="5">
    <source>
        <dbReference type="Proteomes" id="UP001058739"/>
    </source>
</evidence>
<protein>
    <submittedName>
        <fullName evidence="4">ComF family protein</fullName>
    </submittedName>
</protein>
<dbReference type="Gene3D" id="3.40.50.2020">
    <property type="match status" value="1"/>
</dbReference>
<feature type="domain" description="Double zinc ribbon" evidence="3">
    <location>
        <begin position="32"/>
        <end position="78"/>
    </location>
</feature>
<reference evidence="4" key="1">
    <citation type="submission" date="2022-06" db="EMBL/GenBank/DDBJ databases">
        <title>Complete Genome Sequence of Deoxynivalenol-bioadsorption Ochrobactrum pseudintermedium ASAG-D25.</title>
        <authorList>
            <person name="Wang N."/>
        </authorList>
    </citation>
    <scope>NUCLEOTIDE SEQUENCE</scope>
    <source>
        <strain evidence="4">ASAG-D25</strain>
    </source>
</reference>
<dbReference type="InterPro" id="IPR029057">
    <property type="entry name" value="PRTase-like"/>
</dbReference>
<dbReference type="Pfam" id="PF00156">
    <property type="entry name" value="Pribosyltran"/>
    <property type="match status" value="1"/>
</dbReference>
<feature type="domain" description="Phosphoribosyltransferase" evidence="2">
    <location>
        <begin position="213"/>
        <end position="255"/>
    </location>
</feature>
<evidence type="ECO:0000313" key="4">
    <source>
        <dbReference type="EMBL" id="UWL59457.1"/>
    </source>
</evidence>
<keyword evidence="5" id="KW-1185">Reference proteome</keyword>
<dbReference type="Proteomes" id="UP001058739">
    <property type="component" value="Chromosome 01"/>
</dbReference>
<name>A0ABY5UAU7_9HYPH</name>